<comment type="caution">
    <text evidence="3">The sequence shown here is derived from an EMBL/GenBank/DDBJ whole genome shotgun (WGS) entry which is preliminary data.</text>
</comment>
<dbReference type="SMART" id="SM00355">
    <property type="entry name" value="ZnF_C2H2"/>
    <property type="match status" value="3"/>
</dbReference>
<feature type="compositionally biased region" description="Polar residues" evidence="1">
    <location>
        <begin position="192"/>
        <end position="211"/>
    </location>
</feature>
<gene>
    <name evidence="3" type="ORF">LX32DRAFT_507355</name>
</gene>
<feature type="domain" description="C2H2-type" evidence="2">
    <location>
        <begin position="386"/>
        <end position="414"/>
    </location>
</feature>
<sequence length="518" mass="58371">MPPQTLKNQRDRFKIWAGNLGALQEGRASLDFRLQESTLMKSAVHKLLEQLEKTATKSIEVVRGSRKPLEESLTSDDEQENLWRDSDDDSSSDDEDGIDTRTELGQNNVAIRQIVSDLFKLSFKIRNPATRSVGQSVIKPLLFKQRCHADDTTTVDFLSCFESFDRGYIEEAFRELRRAVHGRPRLEDTYSAYDTQAESNADETSPTTTASDGPIPAPGEMQRDFLIDRWSRSLTNRRRYFAYWKNHAMKLSREDKDKEPDVVESELEGRIKPQSAAMPEPITALVATAVTPAAAASSLKGKSIHSGTEVTKYDRKLDDEIDASSVVSYASTAYGIDDTIADLPQAPPVKPFQTEFQCPYCWVICPARDSKDRHWREHILRDLQPYMCTYEECSDADALYSSRSAWLAHENHVHRRIWRCFEHSTPLFMSQDSLQQHLKAEHSAMLDPAQIQEIAKLSYASTIEQRSTCPFCQSTGPFTRGLANHMAFHMEQLACFAVPRGSGAHDDASSGGSNTNTA</sequence>
<dbReference type="AlphaFoldDB" id="A0AAD9M183"/>
<feature type="region of interest" description="Disordered" evidence="1">
    <location>
        <begin position="67"/>
        <end position="103"/>
    </location>
</feature>
<evidence type="ECO:0000256" key="1">
    <source>
        <dbReference type="SAM" id="MobiDB-lite"/>
    </source>
</evidence>
<feature type="non-terminal residue" evidence="3">
    <location>
        <position position="1"/>
    </location>
</feature>
<evidence type="ECO:0000313" key="3">
    <source>
        <dbReference type="EMBL" id="KAK2025665.1"/>
    </source>
</evidence>
<keyword evidence="4" id="KW-1185">Reference proteome</keyword>
<proteinExistence type="predicted"/>
<dbReference type="Pfam" id="PF26082">
    <property type="entry name" value="zf-C2H2_AcuF"/>
    <property type="match status" value="1"/>
</dbReference>
<dbReference type="PANTHER" id="PTHR35391">
    <property type="entry name" value="C2H2-TYPE DOMAIN-CONTAINING PROTEIN-RELATED"/>
    <property type="match status" value="1"/>
</dbReference>
<dbReference type="InterPro" id="IPR058925">
    <property type="entry name" value="zf-C2H2_AcuF"/>
</dbReference>
<dbReference type="EMBL" id="MU842932">
    <property type="protein sequence ID" value="KAK2025665.1"/>
    <property type="molecule type" value="Genomic_DNA"/>
</dbReference>
<feature type="domain" description="C2H2-type" evidence="2">
    <location>
        <begin position="467"/>
        <end position="489"/>
    </location>
</feature>
<dbReference type="InterPro" id="IPR013087">
    <property type="entry name" value="Znf_C2H2_type"/>
</dbReference>
<dbReference type="Proteomes" id="UP001232148">
    <property type="component" value="Unassembled WGS sequence"/>
</dbReference>
<evidence type="ECO:0000259" key="2">
    <source>
        <dbReference type="SMART" id="SM00355"/>
    </source>
</evidence>
<protein>
    <recommendedName>
        <fullName evidence="2">C2H2-type domain-containing protein</fullName>
    </recommendedName>
</protein>
<feature type="domain" description="C2H2-type" evidence="2">
    <location>
        <begin position="356"/>
        <end position="378"/>
    </location>
</feature>
<evidence type="ECO:0000313" key="4">
    <source>
        <dbReference type="Proteomes" id="UP001232148"/>
    </source>
</evidence>
<dbReference type="PANTHER" id="PTHR35391:SF7">
    <property type="entry name" value="C2H2-TYPE DOMAIN-CONTAINING PROTEIN"/>
    <property type="match status" value="1"/>
</dbReference>
<feature type="region of interest" description="Disordered" evidence="1">
    <location>
        <begin position="189"/>
        <end position="219"/>
    </location>
</feature>
<organism evidence="3 4">
    <name type="scientific">Colletotrichum zoysiae</name>
    <dbReference type="NCBI Taxonomy" id="1216348"/>
    <lineage>
        <taxon>Eukaryota</taxon>
        <taxon>Fungi</taxon>
        <taxon>Dikarya</taxon>
        <taxon>Ascomycota</taxon>
        <taxon>Pezizomycotina</taxon>
        <taxon>Sordariomycetes</taxon>
        <taxon>Hypocreomycetidae</taxon>
        <taxon>Glomerellales</taxon>
        <taxon>Glomerellaceae</taxon>
        <taxon>Colletotrichum</taxon>
        <taxon>Colletotrichum graminicola species complex</taxon>
    </lineage>
</organism>
<feature type="compositionally biased region" description="Acidic residues" evidence="1">
    <location>
        <begin position="73"/>
        <end position="97"/>
    </location>
</feature>
<accession>A0AAD9M183</accession>
<reference evidence="3" key="1">
    <citation type="submission" date="2021-06" db="EMBL/GenBank/DDBJ databases">
        <title>Comparative genomics, transcriptomics and evolutionary studies reveal genomic signatures of adaptation to plant cell wall in hemibiotrophic fungi.</title>
        <authorList>
            <consortium name="DOE Joint Genome Institute"/>
            <person name="Baroncelli R."/>
            <person name="Diaz J.F."/>
            <person name="Benocci T."/>
            <person name="Peng M."/>
            <person name="Battaglia E."/>
            <person name="Haridas S."/>
            <person name="Andreopoulos W."/>
            <person name="Labutti K."/>
            <person name="Pangilinan J."/>
            <person name="Floch G.L."/>
            <person name="Makela M.R."/>
            <person name="Henrissat B."/>
            <person name="Grigoriev I.V."/>
            <person name="Crouch J.A."/>
            <person name="De Vries R.P."/>
            <person name="Sukno S.A."/>
            <person name="Thon M.R."/>
        </authorList>
    </citation>
    <scope>NUCLEOTIDE SEQUENCE</scope>
    <source>
        <strain evidence="3">MAFF235873</strain>
    </source>
</reference>
<name>A0AAD9M183_9PEZI</name>